<keyword evidence="2" id="KW-1003">Cell membrane</keyword>
<name>A0A919SFS7_9ACTN</name>
<evidence type="ECO:0000256" key="2">
    <source>
        <dbReference type="ARBA" id="ARBA00022475"/>
    </source>
</evidence>
<dbReference type="Pfam" id="PF00482">
    <property type="entry name" value="T2SSF"/>
    <property type="match status" value="1"/>
</dbReference>
<keyword evidence="5 6" id="KW-0472">Membrane</keyword>
<keyword evidence="3 6" id="KW-0812">Transmembrane</keyword>
<evidence type="ECO:0000256" key="5">
    <source>
        <dbReference type="ARBA" id="ARBA00023136"/>
    </source>
</evidence>
<dbReference type="Proteomes" id="UP000680865">
    <property type="component" value="Unassembled WGS sequence"/>
</dbReference>
<dbReference type="RefSeq" id="WP_212997602.1">
    <property type="nucleotide sequence ID" value="NZ_BAAATW010000008.1"/>
</dbReference>
<dbReference type="PANTHER" id="PTHR35007">
    <property type="entry name" value="INTEGRAL MEMBRANE PROTEIN-RELATED"/>
    <property type="match status" value="1"/>
</dbReference>
<dbReference type="PANTHER" id="PTHR35007:SF1">
    <property type="entry name" value="PILUS ASSEMBLY PROTEIN"/>
    <property type="match status" value="1"/>
</dbReference>
<feature type="transmembrane region" description="Helical" evidence="6">
    <location>
        <begin position="257"/>
        <end position="277"/>
    </location>
</feature>
<dbReference type="EMBL" id="BOQP01000011">
    <property type="protein sequence ID" value="GIM71865.1"/>
    <property type="molecule type" value="Genomic_DNA"/>
</dbReference>
<keyword evidence="9" id="KW-1185">Reference proteome</keyword>
<evidence type="ECO:0000256" key="6">
    <source>
        <dbReference type="SAM" id="Phobius"/>
    </source>
</evidence>
<reference evidence="8" key="1">
    <citation type="submission" date="2021-03" db="EMBL/GenBank/DDBJ databases">
        <title>Whole genome shotgun sequence of Actinoplanes consettensis NBRC 14913.</title>
        <authorList>
            <person name="Komaki H."/>
            <person name="Tamura T."/>
        </authorList>
    </citation>
    <scope>NUCLEOTIDE SEQUENCE</scope>
    <source>
        <strain evidence="8">NBRC 14913</strain>
    </source>
</reference>
<protein>
    <recommendedName>
        <fullName evidence="7">Type II secretion system protein GspF domain-containing protein</fullName>
    </recommendedName>
</protein>
<evidence type="ECO:0000259" key="7">
    <source>
        <dbReference type="Pfam" id="PF00482"/>
    </source>
</evidence>
<evidence type="ECO:0000256" key="1">
    <source>
        <dbReference type="ARBA" id="ARBA00004651"/>
    </source>
</evidence>
<feature type="transmembrane region" description="Helical" evidence="6">
    <location>
        <begin position="292"/>
        <end position="310"/>
    </location>
</feature>
<organism evidence="8 9">
    <name type="scientific">Winogradskya consettensis</name>
    <dbReference type="NCBI Taxonomy" id="113560"/>
    <lineage>
        <taxon>Bacteria</taxon>
        <taxon>Bacillati</taxon>
        <taxon>Actinomycetota</taxon>
        <taxon>Actinomycetes</taxon>
        <taxon>Micromonosporales</taxon>
        <taxon>Micromonosporaceae</taxon>
        <taxon>Winogradskya</taxon>
    </lineage>
</organism>
<feature type="transmembrane region" description="Helical" evidence="6">
    <location>
        <begin position="99"/>
        <end position="132"/>
    </location>
</feature>
<dbReference type="GO" id="GO:0005886">
    <property type="term" value="C:plasma membrane"/>
    <property type="evidence" value="ECO:0007669"/>
    <property type="project" value="UniProtKB-SubCell"/>
</dbReference>
<gene>
    <name evidence="8" type="ORF">Aco04nite_27450</name>
</gene>
<evidence type="ECO:0000256" key="3">
    <source>
        <dbReference type="ARBA" id="ARBA00022692"/>
    </source>
</evidence>
<dbReference type="InterPro" id="IPR042094">
    <property type="entry name" value="T2SS_GspF_sf"/>
</dbReference>
<proteinExistence type="predicted"/>
<dbReference type="AlphaFoldDB" id="A0A919SFS7"/>
<comment type="subcellular location">
    <subcellularLocation>
        <location evidence="1">Cell membrane</location>
        <topology evidence="1">Multi-pass membrane protein</topology>
    </subcellularLocation>
</comment>
<accession>A0A919SFS7</accession>
<sequence>MMWLVLAAVAMAAAVFLVAYLILEALFGKTFFQRRLESLRRFAVRTPVTKGLVVAAIRAGIARTGERIGRLVRLDNHALLEAAAVPIRPGEWLVIQAGAALALALVLGLILPWFLGIPAGLVAGFLIPNALLQGRVERRKARFAEELPETLQMIVSSLRSGFTLQHGISNAVRDSDGPVAGELRRALSETRLGAELEDALDGVGRRTENHDMKWLVMAIRLQREVGGSLSEVLQTTADTMRERDYLRRSVRALSAEGRLSAGILFAMPIIMGAWMLLFRREYIRPLYTDPRGLVMLAVAAGLLVVGGLWLRRVVRVEV</sequence>
<evidence type="ECO:0000313" key="9">
    <source>
        <dbReference type="Proteomes" id="UP000680865"/>
    </source>
</evidence>
<evidence type="ECO:0000256" key="4">
    <source>
        <dbReference type="ARBA" id="ARBA00022989"/>
    </source>
</evidence>
<comment type="caution">
    <text evidence="8">The sequence shown here is derived from an EMBL/GenBank/DDBJ whole genome shotgun (WGS) entry which is preliminary data.</text>
</comment>
<evidence type="ECO:0000313" key="8">
    <source>
        <dbReference type="EMBL" id="GIM71865.1"/>
    </source>
</evidence>
<keyword evidence="4 6" id="KW-1133">Transmembrane helix</keyword>
<dbReference type="InterPro" id="IPR018076">
    <property type="entry name" value="T2SS_GspF_dom"/>
</dbReference>
<feature type="domain" description="Type II secretion system protein GspF" evidence="7">
    <location>
        <begin position="151"/>
        <end position="276"/>
    </location>
</feature>
<dbReference type="Gene3D" id="1.20.81.30">
    <property type="entry name" value="Type II secretion system (T2SS), domain F"/>
    <property type="match status" value="1"/>
</dbReference>